<comment type="function">
    <text evidence="11">May be involved in signal-transduction pathways related to the control of brain development.</text>
</comment>
<evidence type="ECO:0000256" key="1">
    <source>
        <dbReference type="ARBA" id="ARBA00004496"/>
    </source>
</evidence>
<evidence type="ECO:0000256" key="8">
    <source>
        <dbReference type="ARBA" id="ARBA00022840"/>
    </source>
</evidence>
<evidence type="ECO:0000256" key="2">
    <source>
        <dbReference type="ARBA" id="ARBA00012513"/>
    </source>
</evidence>
<evidence type="ECO:0000256" key="6">
    <source>
        <dbReference type="ARBA" id="ARBA00022741"/>
    </source>
</evidence>
<dbReference type="InParanoid" id="A0A7N5JQP7"/>
<evidence type="ECO:0000256" key="13">
    <source>
        <dbReference type="ARBA" id="ARBA00081824"/>
    </source>
</evidence>
<keyword evidence="4" id="KW-0723">Serine/threonine-protein kinase</keyword>
<dbReference type="GeneTree" id="ENSGT00940000154852"/>
<evidence type="ECO:0000256" key="11">
    <source>
        <dbReference type="ARBA" id="ARBA00058173"/>
    </source>
</evidence>
<dbReference type="InterPro" id="IPR000719">
    <property type="entry name" value="Prot_kinase_dom"/>
</dbReference>
<evidence type="ECO:0000313" key="17">
    <source>
        <dbReference type="Proteomes" id="UP000008912"/>
    </source>
</evidence>
<reference evidence="16" key="3">
    <citation type="submission" date="2025-09" db="UniProtKB">
        <authorList>
            <consortium name="Ensembl"/>
        </authorList>
    </citation>
    <scope>IDENTIFICATION</scope>
</reference>
<dbReference type="PANTHER" id="PTHR24359">
    <property type="entry name" value="SERINE/THREONINE-PROTEIN KINASE SBK1"/>
    <property type="match status" value="1"/>
</dbReference>
<comment type="subcellular location">
    <subcellularLocation>
        <location evidence="1">Cytoplasm</location>
    </subcellularLocation>
</comment>
<evidence type="ECO:0000256" key="12">
    <source>
        <dbReference type="ARBA" id="ARBA00071614"/>
    </source>
</evidence>
<proteinExistence type="predicted"/>
<protein>
    <recommendedName>
        <fullName evidence="12">Serine/threonine-protein kinase SBK1</fullName>
        <ecNumber evidence="2">2.7.11.1</ecNumber>
    </recommendedName>
    <alternativeName>
        <fullName evidence="13">SH3 domain-binding kinase 1</fullName>
    </alternativeName>
</protein>
<comment type="catalytic activity">
    <reaction evidence="9">
        <text>L-threonyl-[protein] + ATP = O-phospho-L-threonyl-[protein] + ADP + H(+)</text>
        <dbReference type="Rhea" id="RHEA:46608"/>
        <dbReference type="Rhea" id="RHEA-COMP:11060"/>
        <dbReference type="Rhea" id="RHEA-COMP:11605"/>
        <dbReference type="ChEBI" id="CHEBI:15378"/>
        <dbReference type="ChEBI" id="CHEBI:30013"/>
        <dbReference type="ChEBI" id="CHEBI:30616"/>
        <dbReference type="ChEBI" id="CHEBI:61977"/>
        <dbReference type="ChEBI" id="CHEBI:456216"/>
        <dbReference type="EC" id="2.7.11.1"/>
    </reaction>
</comment>
<dbReference type="Pfam" id="PF00069">
    <property type="entry name" value="Pkinase"/>
    <property type="match status" value="1"/>
</dbReference>
<dbReference type="GO" id="GO:0004674">
    <property type="term" value="F:protein serine/threonine kinase activity"/>
    <property type="evidence" value="ECO:0007669"/>
    <property type="project" value="UniProtKB-KW"/>
</dbReference>
<keyword evidence="5" id="KW-0808">Transferase</keyword>
<feature type="domain" description="Protein kinase" evidence="15">
    <location>
        <begin position="141"/>
        <end position="403"/>
    </location>
</feature>
<evidence type="ECO:0000259" key="15">
    <source>
        <dbReference type="PROSITE" id="PS50011"/>
    </source>
</evidence>
<evidence type="ECO:0000256" key="10">
    <source>
        <dbReference type="ARBA" id="ARBA00048679"/>
    </source>
</evidence>
<dbReference type="Proteomes" id="UP000008912">
    <property type="component" value="Unassembled WGS sequence"/>
</dbReference>
<reference evidence="16 17" key="1">
    <citation type="journal article" date="2010" name="Nature">
        <title>The sequence and de novo assembly of the giant panda genome.</title>
        <authorList>
            <person name="Li R."/>
            <person name="Fan W."/>
            <person name="Tian G."/>
            <person name="Zhu H."/>
            <person name="He L."/>
            <person name="Cai J."/>
            <person name="Huang Q."/>
            <person name="Cai Q."/>
            <person name="Li B."/>
            <person name="Bai Y."/>
            <person name="Zhang Z."/>
            <person name="Zhang Y."/>
            <person name="Wang W."/>
            <person name="Li J."/>
            <person name="Wei F."/>
            <person name="Li H."/>
            <person name="Jian M."/>
            <person name="Li J."/>
            <person name="Zhang Z."/>
            <person name="Nielsen R."/>
            <person name="Li D."/>
            <person name="Gu W."/>
            <person name="Yang Z."/>
            <person name="Xuan Z."/>
            <person name="Ryder O.A."/>
            <person name="Leung F.C."/>
            <person name="Zhou Y."/>
            <person name="Cao J."/>
            <person name="Sun X."/>
            <person name="Fu Y."/>
            <person name="Fang X."/>
            <person name="Guo X."/>
            <person name="Wang B."/>
            <person name="Hou R."/>
            <person name="Shen F."/>
            <person name="Mu B."/>
            <person name="Ni P."/>
            <person name="Lin R."/>
            <person name="Qian W."/>
            <person name="Wang G."/>
            <person name="Yu C."/>
            <person name="Nie W."/>
            <person name="Wang J."/>
            <person name="Wu Z."/>
            <person name="Liang H."/>
            <person name="Min J."/>
            <person name="Wu Q."/>
            <person name="Cheng S."/>
            <person name="Ruan J."/>
            <person name="Wang M."/>
            <person name="Shi Z."/>
            <person name="Wen M."/>
            <person name="Liu B."/>
            <person name="Ren X."/>
            <person name="Zheng H."/>
            <person name="Dong D."/>
            <person name="Cook K."/>
            <person name="Shan G."/>
            <person name="Zhang H."/>
            <person name="Kosiol C."/>
            <person name="Xie X."/>
            <person name="Lu Z."/>
            <person name="Zheng H."/>
            <person name="Li Y."/>
            <person name="Steiner C.C."/>
            <person name="Lam T.T."/>
            <person name="Lin S."/>
            <person name="Zhang Q."/>
            <person name="Li G."/>
            <person name="Tian J."/>
            <person name="Gong T."/>
            <person name="Liu H."/>
            <person name="Zhang D."/>
            <person name="Fang L."/>
            <person name="Ye C."/>
            <person name="Zhang J."/>
            <person name="Hu W."/>
            <person name="Xu A."/>
            <person name="Ren Y."/>
            <person name="Zhang G."/>
            <person name="Bruford M.W."/>
            <person name="Li Q."/>
            <person name="Ma L."/>
            <person name="Guo Y."/>
            <person name="An N."/>
            <person name="Hu Y."/>
            <person name="Zheng Y."/>
            <person name="Shi Y."/>
            <person name="Li Z."/>
            <person name="Liu Q."/>
            <person name="Chen Y."/>
            <person name="Zhao J."/>
            <person name="Qu N."/>
            <person name="Zhao S."/>
            <person name="Tian F."/>
            <person name="Wang X."/>
            <person name="Wang H."/>
            <person name="Xu L."/>
            <person name="Liu X."/>
            <person name="Vinar T."/>
            <person name="Wang Y."/>
            <person name="Lam T.W."/>
            <person name="Yiu S.M."/>
            <person name="Liu S."/>
            <person name="Zhang H."/>
            <person name="Li D."/>
            <person name="Huang Y."/>
            <person name="Wang X."/>
            <person name="Yang G."/>
            <person name="Jiang Z."/>
            <person name="Wang J."/>
            <person name="Qin N."/>
            <person name="Li L."/>
            <person name="Li J."/>
            <person name="Bolund L."/>
            <person name="Kristiansen K."/>
            <person name="Wong G.K."/>
            <person name="Olson M."/>
            <person name="Zhang X."/>
            <person name="Li S."/>
            <person name="Yang H."/>
            <person name="Wang J."/>
            <person name="Wang J."/>
        </authorList>
    </citation>
    <scope>NUCLEOTIDE SEQUENCE [LARGE SCALE GENOMIC DNA]</scope>
</reference>
<keyword evidence="7" id="KW-0418">Kinase</keyword>
<dbReference type="GO" id="GO:0005524">
    <property type="term" value="F:ATP binding"/>
    <property type="evidence" value="ECO:0007669"/>
    <property type="project" value="UniProtKB-KW"/>
</dbReference>
<feature type="region of interest" description="Disordered" evidence="14">
    <location>
        <begin position="414"/>
        <end position="470"/>
    </location>
</feature>
<dbReference type="EC" id="2.7.11.1" evidence="2"/>
<evidence type="ECO:0000256" key="3">
    <source>
        <dbReference type="ARBA" id="ARBA00022490"/>
    </source>
</evidence>
<dbReference type="CDD" id="cd13987">
    <property type="entry name" value="STKc_SBK1"/>
    <property type="match status" value="1"/>
</dbReference>
<dbReference type="PANTHER" id="PTHR24359:SF0">
    <property type="entry name" value="SERINE_THREONINE-PROTEIN KINASE SBK1"/>
    <property type="match status" value="1"/>
</dbReference>
<dbReference type="Gene3D" id="1.10.510.10">
    <property type="entry name" value="Transferase(Phosphotransferase) domain 1"/>
    <property type="match status" value="1"/>
</dbReference>
<dbReference type="InterPro" id="IPR008271">
    <property type="entry name" value="Ser/Thr_kinase_AS"/>
</dbReference>
<dbReference type="InterPro" id="IPR011009">
    <property type="entry name" value="Kinase-like_dom_sf"/>
</dbReference>
<sequence>KAQVAGGQARGPEANRLLTLERSGSGTPAQAGDDAAEAPTSHPCPVLELPPAWPLGCGAEDVPAFCFVCFHREEDEEMLEEVPLQREKMSVGCPEPEPPRALPCCGPGTAPGLGAGVPLLTEDMQALTLRTLAASDVTKHYELVRELGKGTYGKVDLVAYKGTGTKMALKFVNKSKTKLKNFLREVSITNSLSSSPFIIKVFDVVFETEDCYVFAQEYAPAGDLFDIIPPQVGLPEDTVKRCVQQLGLALDFMHGRQLVHRDIKPENVLLFDRECRRVKLADFGMTRRVGCRVKRVSGTIPYTAPEVCQAGRADGFAVDTGVDVWAFGVLIFCVLTGNFPWEAASGADAFFEEFVRWQRGRLPGLPSQWRRFTEPALRMFQRLLALEPEHRPEESTPKEGGALPPQELSCKLAEGRAARAAPAAPGRREGVPSPGPAQRPLLAAPSPCPRTSEPLNPRSPGPDTVAWASGRRRGDLCQEFPWASAGDRHVSLGLPPSPRLPDSWYWSVPLWE</sequence>
<dbReference type="AlphaFoldDB" id="A0A7N5JQP7"/>
<organism evidence="16 17">
    <name type="scientific">Ailuropoda melanoleuca</name>
    <name type="common">Giant panda</name>
    <dbReference type="NCBI Taxonomy" id="9646"/>
    <lineage>
        <taxon>Eukaryota</taxon>
        <taxon>Metazoa</taxon>
        <taxon>Chordata</taxon>
        <taxon>Craniata</taxon>
        <taxon>Vertebrata</taxon>
        <taxon>Euteleostomi</taxon>
        <taxon>Mammalia</taxon>
        <taxon>Eutheria</taxon>
        <taxon>Laurasiatheria</taxon>
        <taxon>Carnivora</taxon>
        <taxon>Caniformia</taxon>
        <taxon>Ursidae</taxon>
        <taxon>Ailuropoda</taxon>
    </lineage>
</organism>
<dbReference type="SUPFAM" id="SSF56112">
    <property type="entry name" value="Protein kinase-like (PK-like)"/>
    <property type="match status" value="1"/>
</dbReference>
<evidence type="ECO:0000256" key="9">
    <source>
        <dbReference type="ARBA" id="ARBA00047899"/>
    </source>
</evidence>
<keyword evidence="3" id="KW-0963">Cytoplasm</keyword>
<keyword evidence="17" id="KW-1185">Reference proteome</keyword>
<dbReference type="SMART" id="SM00220">
    <property type="entry name" value="S_TKc"/>
    <property type="match status" value="1"/>
</dbReference>
<feature type="region of interest" description="Disordered" evidence="14">
    <location>
        <begin position="1"/>
        <end position="43"/>
    </location>
</feature>
<dbReference type="Ensembl" id="ENSAMET00000042704.1">
    <property type="protein sequence ID" value="ENSAMEP00000028882.1"/>
    <property type="gene ID" value="ENSAMEG00000025514.1"/>
</dbReference>
<keyword evidence="8" id="KW-0067">ATP-binding</keyword>
<keyword evidence="6" id="KW-0547">Nucleotide-binding</keyword>
<dbReference type="PROSITE" id="PS50011">
    <property type="entry name" value="PROTEIN_KINASE_DOM"/>
    <property type="match status" value="1"/>
</dbReference>
<evidence type="ECO:0000313" key="16">
    <source>
        <dbReference type="Ensembl" id="ENSAMEP00000028882.1"/>
    </source>
</evidence>
<gene>
    <name evidence="16" type="primary">SBK1</name>
</gene>
<name>A0A7N5JQP7_AILME</name>
<evidence type="ECO:0000256" key="14">
    <source>
        <dbReference type="SAM" id="MobiDB-lite"/>
    </source>
</evidence>
<accession>A0A7N5JQP7</accession>
<evidence type="ECO:0000256" key="4">
    <source>
        <dbReference type="ARBA" id="ARBA00022527"/>
    </source>
</evidence>
<dbReference type="FunFam" id="1.10.510.10:FF:000337">
    <property type="entry name" value="Serine/threonine-protein kinase SBK1"/>
    <property type="match status" value="1"/>
</dbReference>
<evidence type="ECO:0000256" key="7">
    <source>
        <dbReference type="ARBA" id="ARBA00022777"/>
    </source>
</evidence>
<dbReference type="PROSITE" id="PS00108">
    <property type="entry name" value="PROTEIN_KINASE_ST"/>
    <property type="match status" value="1"/>
</dbReference>
<reference evidence="16" key="2">
    <citation type="submission" date="2025-08" db="UniProtKB">
        <authorList>
            <consortium name="Ensembl"/>
        </authorList>
    </citation>
    <scope>IDENTIFICATION</scope>
</reference>
<dbReference type="GO" id="GO:0005737">
    <property type="term" value="C:cytoplasm"/>
    <property type="evidence" value="ECO:0007669"/>
    <property type="project" value="UniProtKB-SubCell"/>
</dbReference>
<evidence type="ECO:0000256" key="5">
    <source>
        <dbReference type="ARBA" id="ARBA00022679"/>
    </source>
</evidence>
<comment type="catalytic activity">
    <reaction evidence="10">
        <text>L-seryl-[protein] + ATP = O-phospho-L-seryl-[protein] + ADP + H(+)</text>
        <dbReference type="Rhea" id="RHEA:17989"/>
        <dbReference type="Rhea" id="RHEA-COMP:9863"/>
        <dbReference type="Rhea" id="RHEA-COMP:11604"/>
        <dbReference type="ChEBI" id="CHEBI:15378"/>
        <dbReference type="ChEBI" id="CHEBI:29999"/>
        <dbReference type="ChEBI" id="CHEBI:30616"/>
        <dbReference type="ChEBI" id="CHEBI:83421"/>
        <dbReference type="ChEBI" id="CHEBI:456216"/>
        <dbReference type="EC" id="2.7.11.1"/>
    </reaction>
</comment>